<dbReference type="SUPFAM" id="SSF102712">
    <property type="entry name" value="JAB1/MPN domain"/>
    <property type="match status" value="1"/>
</dbReference>
<dbReference type="NCBIfam" id="NF047832">
    <property type="entry name" value="caspase_w_EACC1"/>
    <property type="match status" value="1"/>
</dbReference>
<sequence length="416" mass="45308">MGGLPDPGGTRAVLIGVGAYELLPELPGVTNNLSALYTLFTAPDLLGLPPDRCTVLDGSVSPDEMDRAIVAAAAEATDTLIVYYAGHGLIDEYDGTLHLGSHRTDPARVHATATPYEWVRRSLPRGPERRLVMLDCCFSGRALNSMADDRITAVTAAEGTAVLAAAHENRVAVAPPGEPYTAFTGELVELLSRGIPGGPELLDLETLFGGMERALRAKGRPAPQSAFRNTAKRLALGRNRSWAPPDVVLHEPPRPASVRGPDQRVVLTISQDVCDQIVAHAREEYPRLACGMVVGPAGSDRPEHLIRITNASPAPETRWEFDAMETVRAYRRMERNGEDLVVVYHSRPEPGAYLSKLDIAFLDEDRNGRHLVIVAIPDPDSVELRSHRISDARVMEEVVRVVPSRQPSDQRRGASW</sequence>
<accession>A0ABU2JQI9</accession>
<keyword evidence="2" id="KW-0479">Metal-binding</keyword>
<dbReference type="Pfam" id="PF14464">
    <property type="entry name" value="Prok-JAB"/>
    <property type="match status" value="1"/>
</dbReference>
<evidence type="ECO:0000256" key="2">
    <source>
        <dbReference type="ARBA" id="ARBA00022723"/>
    </source>
</evidence>
<evidence type="ECO:0000256" key="3">
    <source>
        <dbReference type="ARBA" id="ARBA00022801"/>
    </source>
</evidence>
<dbReference type="PROSITE" id="PS50249">
    <property type="entry name" value="MPN"/>
    <property type="match status" value="1"/>
</dbReference>
<keyword evidence="3" id="KW-0378">Hydrolase</keyword>
<feature type="domain" description="MPN" evidence="6">
    <location>
        <begin position="267"/>
        <end position="393"/>
    </location>
</feature>
<dbReference type="InterPro" id="IPR000555">
    <property type="entry name" value="JAMM/MPN+_dom"/>
</dbReference>
<evidence type="ECO:0000256" key="4">
    <source>
        <dbReference type="ARBA" id="ARBA00022833"/>
    </source>
</evidence>
<name>A0ABU2JQI9_9ACTN</name>
<evidence type="ECO:0000313" key="7">
    <source>
        <dbReference type="EMBL" id="MDT0267256.1"/>
    </source>
</evidence>
<evidence type="ECO:0000259" key="6">
    <source>
        <dbReference type="PROSITE" id="PS50249"/>
    </source>
</evidence>
<keyword evidence="4" id="KW-0862">Zinc</keyword>
<dbReference type="EMBL" id="JAVREO010000007">
    <property type="protein sequence ID" value="MDT0267256.1"/>
    <property type="molecule type" value="Genomic_DNA"/>
</dbReference>
<dbReference type="Pfam" id="PF00656">
    <property type="entry name" value="Peptidase_C14"/>
    <property type="match status" value="1"/>
</dbReference>
<reference evidence="8" key="1">
    <citation type="submission" date="2023-07" db="EMBL/GenBank/DDBJ databases">
        <title>30 novel species of actinomycetes from the DSMZ collection.</title>
        <authorList>
            <person name="Nouioui I."/>
        </authorList>
    </citation>
    <scope>NUCLEOTIDE SEQUENCE [LARGE SCALE GENOMIC DNA]</scope>
    <source>
        <strain evidence="8">DSM 44915</strain>
    </source>
</reference>
<evidence type="ECO:0000313" key="8">
    <source>
        <dbReference type="Proteomes" id="UP001183410"/>
    </source>
</evidence>
<protein>
    <submittedName>
        <fullName evidence="7">Caspase family protein</fullName>
    </submittedName>
</protein>
<gene>
    <name evidence="7" type="ORF">RM844_13270</name>
</gene>
<dbReference type="PANTHER" id="PTHR34858">
    <property type="entry name" value="CYSO-CYSTEINE PEPTIDASE"/>
    <property type="match status" value="1"/>
</dbReference>
<dbReference type="Gene3D" id="3.40.140.10">
    <property type="entry name" value="Cytidine Deaminase, domain 2"/>
    <property type="match status" value="1"/>
</dbReference>
<comment type="caution">
    <text evidence="7">The sequence shown here is derived from an EMBL/GenBank/DDBJ whole genome shotgun (WGS) entry which is preliminary data.</text>
</comment>
<evidence type="ECO:0000256" key="5">
    <source>
        <dbReference type="ARBA" id="ARBA00023049"/>
    </source>
</evidence>
<dbReference type="SUPFAM" id="SSF52129">
    <property type="entry name" value="Caspase-like"/>
    <property type="match status" value="1"/>
</dbReference>
<dbReference type="RefSeq" id="WP_311667315.1">
    <property type="nucleotide sequence ID" value="NZ_JAVREO010000007.1"/>
</dbReference>
<dbReference type="InterPro" id="IPR011600">
    <property type="entry name" value="Pept_C14_caspase"/>
</dbReference>
<keyword evidence="1" id="KW-0645">Protease</keyword>
<dbReference type="InterPro" id="IPR028090">
    <property type="entry name" value="JAB_dom_prok"/>
</dbReference>
<dbReference type="InterPro" id="IPR051929">
    <property type="entry name" value="VirAsm_ModProt"/>
</dbReference>
<dbReference type="SMART" id="SM00232">
    <property type="entry name" value="JAB_MPN"/>
    <property type="match status" value="1"/>
</dbReference>
<dbReference type="Proteomes" id="UP001183410">
    <property type="component" value="Unassembled WGS sequence"/>
</dbReference>
<keyword evidence="5" id="KW-0482">Metalloprotease</keyword>
<dbReference type="InterPro" id="IPR037518">
    <property type="entry name" value="MPN"/>
</dbReference>
<dbReference type="Gene3D" id="3.40.50.1460">
    <property type="match status" value="1"/>
</dbReference>
<evidence type="ECO:0000256" key="1">
    <source>
        <dbReference type="ARBA" id="ARBA00022670"/>
    </source>
</evidence>
<keyword evidence="8" id="KW-1185">Reference proteome</keyword>
<organism evidence="7 8">
    <name type="scientific">Streptomyces chisholmiae</name>
    <dbReference type="NCBI Taxonomy" id="3075540"/>
    <lineage>
        <taxon>Bacteria</taxon>
        <taxon>Bacillati</taxon>
        <taxon>Actinomycetota</taxon>
        <taxon>Actinomycetes</taxon>
        <taxon>Kitasatosporales</taxon>
        <taxon>Streptomycetaceae</taxon>
        <taxon>Streptomyces</taxon>
    </lineage>
</organism>
<dbReference type="PANTHER" id="PTHR34858:SF1">
    <property type="entry name" value="CYSO-CYSTEINE PEPTIDASE"/>
    <property type="match status" value="1"/>
</dbReference>
<dbReference type="InterPro" id="IPR029030">
    <property type="entry name" value="Caspase-like_dom_sf"/>
</dbReference>
<proteinExistence type="predicted"/>
<dbReference type="CDD" id="cd08070">
    <property type="entry name" value="MPN_like"/>
    <property type="match status" value="1"/>
</dbReference>